<gene>
    <name evidence="1" type="ORF">CE169_00785</name>
    <name evidence="2" type="ORF">DWV59_04635</name>
</gene>
<reference evidence="2 4" key="2">
    <citation type="submission" date="2018-08" db="EMBL/GenBank/DDBJ databases">
        <title>A genome reference for cultivated species of the human gut microbiota.</title>
        <authorList>
            <person name="Zou Y."/>
            <person name="Xue W."/>
            <person name="Luo G."/>
        </authorList>
    </citation>
    <scope>NUCLEOTIDE SEQUENCE [LARGE SCALE GENOMIC DNA]</scope>
    <source>
        <strain evidence="2 4">AF11-12</strain>
    </source>
</reference>
<organism evidence="1 3">
    <name type="scientific">Bifidobacterium longum</name>
    <dbReference type="NCBI Taxonomy" id="216816"/>
    <lineage>
        <taxon>Bacteria</taxon>
        <taxon>Bacillati</taxon>
        <taxon>Actinomycetota</taxon>
        <taxon>Actinomycetes</taxon>
        <taxon>Bifidobacteriales</taxon>
        <taxon>Bifidobacteriaceae</taxon>
        <taxon>Bifidobacterium</taxon>
    </lineage>
</organism>
<evidence type="ECO:0000313" key="3">
    <source>
        <dbReference type="Proteomes" id="UP000257074"/>
    </source>
</evidence>
<dbReference type="EMBL" id="NJNR01000002">
    <property type="protein sequence ID" value="RDX11056.1"/>
    <property type="molecule type" value="Genomic_DNA"/>
</dbReference>
<sequence>MFGRWAHYGIPSMSPATIFGLQSPVIRAQPQVASAEFRHSVDLSSFNIALHETEAFPAMRGQLVSPATTNPLRPTYTSVYSSARNRLPTTHMIC</sequence>
<name>A0A396G199_BIFLN</name>
<proteinExistence type="predicted"/>
<dbReference type="AlphaFoldDB" id="A0A396G199"/>
<dbReference type="Proteomes" id="UP000265775">
    <property type="component" value="Unassembled WGS sequence"/>
</dbReference>
<protein>
    <submittedName>
        <fullName evidence="1">Uncharacterized protein</fullName>
    </submittedName>
</protein>
<accession>A0A396G199</accession>
<reference evidence="1 3" key="1">
    <citation type="journal article" date="2017" name="Anaerobe">
        <title>Quantification, isolation and characterization of Bifidobacterium from the vaginal microbiomes of reproductive aged women.</title>
        <authorList>
            <person name="Freitas A.C."/>
            <person name="Hill J.E."/>
        </authorList>
    </citation>
    <scope>NUCLEOTIDE SEQUENCE [LARGE SCALE GENOMIC DNA]</scope>
    <source>
        <strain evidence="1 3">N6D05</strain>
    </source>
</reference>
<dbReference type="EMBL" id="QSAR01000004">
    <property type="protein sequence ID" value="RGW64834.1"/>
    <property type="molecule type" value="Genomic_DNA"/>
</dbReference>
<dbReference type="Proteomes" id="UP000257074">
    <property type="component" value="Unassembled WGS sequence"/>
</dbReference>
<evidence type="ECO:0000313" key="4">
    <source>
        <dbReference type="Proteomes" id="UP000265775"/>
    </source>
</evidence>
<evidence type="ECO:0000313" key="2">
    <source>
        <dbReference type="EMBL" id="RGW64834.1"/>
    </source>
</evidence>
<comment type="caution">
    <text evidence="1">The sequence shown here is derived from an EMBL/GenBank/DDBJ whole genome shotgun (WGS) entry which is preliminary data.</text>
</comment>
<evidence type="ECO:0000313" key="1">
    <source>
        <dbReference type="EMBL" id="RDX11056.1"/>
    </source>
</evidence>